<keyword evidence="1" id="KW-0540">Nuclease</keyword>
<evidence type="ECO:0000256" key="15">
    <source>
        <dbReference type="PROSITE-ProRule" id="PRU00560"/>
    </source>
</evidence>
<proteinExistence type="predicted"/>
<sequence length="1135" mass="122969">MNATDIANNEQRKASDPLVSAFVAASAGSGKTKLLTDRLLRLMLAGTAPDKILCLTYTKAAAAEMRIRLNKRLGEWVVKDDASLRADLAALNVPVNPEPLGLARKLFANVLDLPGGMRIETIHAFCQSLLRRFPLEAGLSPHFEVADDEQSARRLREAREAALADPAVRDAVRALAAETNEQDFAALTQVFVQEAPAELLRDAALAQLIARQRGALGAGEKTSDEILTGSVSISRETQLREILHQIAERGTATGAKNAYPLLDWLSLPPQERAARWEVWANGFLTSGKARTFKGYCGPKLKAEEDSFKDELIAESQRIRAVQEMLKAAKLAELNDHLLTLLLPIASQDHNEKTLASHLSYTDLVTHTGQLLIDPGAAWVLYKLDGGIEHLLLDEVQDTAPAQWEIANALAAEFFAGEGAREASRSIFAVGDAKQSIFSFQGADLKSFEAYRKKFKAQAVGAGRNWLDGQLSVSFRSTAPVLALTDAVFAEGLARDGVIARDDTLRHEVSRAGQAGRVTLWPLTQPREAAELPDWGLAEDYESADSAKAVLARDIADWIAARLKRPLPSHNRPARPGDFLILVRRRDDLLSAITAELKARGIPVAGLDRMVLTEQQAVSDLLALCDALLLPDDDLAFGQFLVSPLGGLTDASLMDLALGRGQKRLVQALYARALERADWAEAKTFFEALRSKADFYAPYNLLAEALGPLGGRAKLLRRLGPEAAEPIDEFLAEALTFAGREPGSLQAFVFALRQTGASIKREAEAGGDEVRMMTVHGAKGLQAPIVIMPDTTTLPKNERRLFWLDMPQEEVAVPVFCPRADLRSEAVEDAATAVKEATRQEYNRLLYVALTRAEDELLICGAAGKNAPPETCWYEAVRRGFALLETREENGALVHDCEQVAKPDRVSTHAETALAPLPAWLSGAPLWQASLPPKEAAKPERIVPSRSTEKEAKRVIATSPLAPEPEAAQALRAAAMEKGIAVHALLQHLPDLPAPVRAQAALAYLATQPALVSQAEALRDAVLAILEAPALAPLFSPSSRAEVPLAGVVGDKEIGGIVDRLAVTDEAIWLADYKTDRAPPADSSGIPPKYLSQLAAYRAILRQVYPNRPVRTLLVWTQSATAMDVPPAMLDSATPA</sequence>
<keyword evidence="6" id="KW-0269">Exonuclease</keyword>
<dbReference type="InterPro" id="IPR014016">
    <property type="entry name" value="UvrD-like_ATP-bd"/>
</dbReference>
<dbReference type="Pfam" id="PF13361">
    <property type="entry name" value="UvrD_C"/>
    <property type="match status" value="1"/>
</dbReference>
<dbReference type="SUPFAM" id="SSF52980">
    <property type="entry name" value="Restriction endonuclease-like"/>
    <property type="match status" value="1"/>
</dbReference>
<dbReference type="InterPro" id="IPR011335">
    <property type="entry name" value="Restrct_endonuc-II-like"/>
</dbReference>
<dbReference type="PANTHER" id="PTHR11070">
    <property type="entry name" value="UVRD / RECB / PCRA DNA HELICASE FAMILY MEMBER"/>
    <property type="match status" value="1"/>
</dbReference>
<dbReference type="GO" id="GO:0003677">
    <property type="term" value="F:DNA binding"/>
    <property type="evidence" value="ECO:0007669"/>
    <property type="project" value="UniProtKB-KW"/>
</dbReference>
<evidence type="ECO:0000256" key="13">
    <source>
        <dbReference type="ARBA" id="ARBA00034923"/>
    </source>
</evidence>
<dbReference type="Gene3D" id="3.40.50.300">
    <property type="entry name" value="P-loop containing nucleotide triphosphate hydrolases"/>
    <property type="match status" value="3"/>
</dbReference>
<feature type="binding site" evidence="15">
    <location>
        <begin position="25"/>
        <end position="32"/>
    </location>
    <ligand>
        <name>ATP</name>
        <dbReference type="ChEBI" id="CHEBI:30616"/>
    </ligand>
</feature>
<dbReference type="NCBIfam" id="TIGR02784">
    <property type="entry name" value="addA_alphas"/>
    <property type="match status" value="1"/>
</dbReference>
<dbReference type="Gene3D" id="3.30.160.800">
    <property type="match status" value="1"/>
</dbReference>
<dbReference type="PROSITE" id="PS51217">
    <property type="entry name" value="UVRD_HELICASE_CTER"/>
    <property type="match status" value="1"/>
</dbReference>
<dbReference type="InterPro" id="IPR011604">
    <property type="entry name" value="PDDEXK-like_dom_sf"/>
</dbReference>
<evidence type="ECO:0000256" key="14">
    <source>
        <dbReference type="ARBA" id="ARBA00048988"/>
    </source>
</evidence>
<evidence type="ECO:0000256" key="6">
    <source>
        <dbReference type="ARBA" id="ARBA00022839"/>
    </source>
</evidence>
<keyword evidence="4 15" id="KW-0378">Hydrolase</keyword>
<dbReference type="GO" id="GO:0005829">
    <property type="term" value="C:cytosol"/>
    <property type="evidence" value="ECO:0007669"/>
    <property type="project" value="TreeGrafter"/>
</dbReference>
<evidence type="ECO:0000313" key="18">
    <source>
        <dbReference type="EMBL" id="MBB5373492.1"/>
    </source>
</evidence>
<keyword evidence="2 15" id="KW-0547">Nucleotide-binding</keyword>
<dbReference type="Proteomes" id="UP000553706">
    <property type="component" value="Unassembled WGS sequence"/>
</dbReference>
<keyword evidence="5 15" id="KW-0347">Helicase</keyword>
<comment type="caution">
    <text evidence="18">The sequence shown here is derived from an EMBL/GenBank/DDBJ whole genome shotgun (WGS) entry which is preliminary data.</text>
</comment>
<evidence type="ECO:0000256" key="8">
    <source>
        <dbReference type="ARBA" id="ARBA00023125"/>
    </source>
</evidence>
<evidence type="ECO:0000256" key="5">
    <source>
        <dbReference type="ARBA" id="ARBA00022806"/>
    </source>
</evidence>
<dbReference type="InterPro" id="IPR027417">
    <property type="entry name" value="P-loop_NTPase"/>
</dbReference>
<reference evidence="18 19" key="1">
    <citation type="submission" date="2020-08" db="EMBL/GenBank/DDBJ databases">
        <title>Genomic Encyclopedia of Type Strains, Phase IV (KMG-IV): sequencing the most valuable type-strain genomes for metagenomic binning, comparative biology and taxonomic classification.</title>
        <authorList>
            <person name="Goeker M."/>
        </authorList>
    </citation>
    <scope>NUCLEOTIDE SEQUENCE [LARGE SCALE GENOMIC DNA]</scope>
    <source>
        <strain evidence="18 19">DSM 27026</strain>
    </source>
</reference>
<dbReference type="AlphaFoldDB" id="A0A840VTE6"/>
<organism evidence="18 19">
    <name type="scientific">Acidocella aromatica</name>
    <dbReference type="NCBI Taxonomy" id="1303579"/>
    <lineage>
        <taxon>Bacteria</taxon>
        <taxon>Pseudomonadati</taxon>
        <taxon>Pseudomonadota</taxon>
        <taxon>Alphaproteobacteria</taxon>
        <taxon>Acetobacterales</taxon>
        <taxon>Acidocellaceae</taxon>
        <taxon>Acidocella</taxon>
    </lineage>
</organism>
<keyword evidence="19" id="KW-1185">Reference proteome</keyword>
<evidence type="ECO:0000256" key="1">
    <source>
        <dbReference type="ARBA" id="ARBA00022722"/>
    </source>
</evidence>
<evidence type="ECO:0000259" key="16">
    <source>
        <dbReference type="PROSITE" id="PS51198"/>
    </source>
</evidence>
<dbReference type="GO" id="GO:0033202">
    <property type="term" value="C:DNA helicase complex"/>
    <property type="evidence" value="ECO:0007669"/>
    <property type="project" value="TreeGrafter"/>
</dbReference>
<dbReference type="InterPro" id="IPR014151">
    <property type="entry name" value="DNA_helicase_AddA"/>
</dbReference>
<evidence type="ECO:0000256" key="11">
    <source>
        <dbReference type="ARBA" id="ARBA00034617"/>
    </source>
</evidence>
<dbReference type="GO" id="GO:0004527">
    <property type="term" value="F:exonuclease activity"/>
    <property type="evidence" value="ECO:0007669"/>
    <property type="project" value="UniProtKB-KW"/>
</dbReference>
<keyword evidence="9" id="KW-0234">DNA repair</keyword>
<keyword evidence="3" id="KW-0227">DNA damage</keyword>
<dbReference type="EMBL" id="JACHFJ010000007">
    <property type="protein sequence ID" value="MBB5373492.1"/>
    <property type="molecule type" value="Genomic_DNA"/>
</dbReference>
<comment type="catalytic activity">
    <reaction evidence="14">
        <text>ATP + H2O = ADP + phosphate + H(+)</text>
        <dbReference type="Rhea" id="RHEA:13065"/>
        <dbReference type="ChEBI" id="CHEBI:15377"/>
        <dbReference type="ChEBI" id="CHEBI:15378"/>
        <dbReference type="ChEBI" id="CHEBI:30616"/>
        <dbReference type="ChEBI" id="CHEBI:43474"/>
        <dbReference type="ChEBI" id="CHEBI:456216"/>
        <dbReference type="EC" id="5.6.2.4"/>
    </reaction>
</comment>
<dbReference type="GO" id="GO:0043138">
    <property type="term" value="F:3'-5' DNA helicase activity"/>
    <property type="evidence" value="ECO:0007669"/>
    <property type="project" value="UniProtKB-EC"/>
</dbReference>
<dbReference type="GO" id="GO:0000725">
    <property type="term" value="P:recombinational repair"/>
    <property type="evidence" value="ECO:0007669"/>
    <property type="project" value="TreeGrafter"/>
</dbReference>
<dbReference type="Gene3D" id="3.90.320.10">
    <property type="match status" value="1"/>
</dbReference>
<accession>A0A840VTE6</accession>
<dbReference type="InterPro" id="IPR014017">
    <property type="entry name" value="DNA_helicase_UvrD-like_C"/>
</dbReference>
<evidence type="ECO:0000256" key="3">
    <source>
        <dbReference type="ARBA" id="ARBA00022763"/>
    </source>
</evidence>
<keyword evidence="8" id="KW-0238">DNA-binding</keyword>
<keyword evidence="10" id="KW-0413">Isomerase</keyword>
<dbReference type="EC" id="5.6.2.4" evidence="12"/>
<dbReference type="Pfam" id="PF12705">
    <property type="entry name" value="PDDEXK_1"/>
    <property type="match status" value="1"/>
</dbReference>
<evidence type="ECO:0000313" key="19">
    <source>
        <dbReference type="Proteomes" id="UP000553706"/>
    </source>
</evidence>
<evidence type="ECO:0000256" key="2">
    <source>
        <dbReference type="ARBA" id="ARBA00022741"/>
    </source>
</evidence>
<comment type="catalytic activity">
    <reaction evidence="11">
        <text>Couples ATP hydrolysis with the unwinding of duplex DNA by translocating in the 3'-5' direction.</text>
        <dbReference type="EC" id="5.6.2.4"/>
    </reaction>
</comment>
<evidence type="ECO:0000256" key="7">
    <source>
        <dbReference type="ARBA" id="ARBA00022840"/>
    </source>
</evidence>
<evidence type="ECO:0000256" key="12">
    <source>
        <dbReference type="ARBA" id="ARBA00034808"/>
    </source>
</evidence>
<evidence type="ECO:0000256" key="4">
    <source>
        <dbReference type="ARBA" id="ARBA00022801"/>
    </source>
</evidence>
<name>A0A840VTE6_9PROT</name>
<dbReference type="RefSeq" id="WP_183266497.1">
    <property type="nucleotide sequence ID" value="NZ_JACHFJ010000007.1"/>
</dbReference>
<evidence type="ECO:0000256" key="9">
    <source>
        <dbReference type="ARBA" id="ARBA00023204"/>
    </source>
</evidence>
<dbReference type="Pfam" id="PF00580">
    <property type="entry name" value="UvrD-helicase"/>
    <property type="match status" value="1"/>
</dbReference>
<protein>
    <recommendedName>
        <fullName evidence="12">DNA 3'-5' helicase</fullName>
        <ecNumber evidence="12">5.6.2.4</ecNumber>
    </recommendedName>
    <alternativeName>
        <fullName evidence="13">DNA 3'-5' helicase II</fullName>
    </alternativeName>
</protein>
<feature type="domain" description="UvrD-like helicase ATP-binding" evidence="16">
    <location>
        <begin position="4"/>
        <end position="477"/>
    </location>
</feature>
<evidence type="ECO:0000256" key="10">
    <source>
        <dbReference type="ARBA" id="ARBA00023235"/>
    </source>
</evidence>
<feature type="domain" description="UvrD-like helicase C-terminal" evidence="17">
    <location>
        <begin position="512"/>
        <end position="779"/>
    </location>
</feature>
<dbReference type="GO" id="GO:0005524">
    <property type="term" value="F:ATP binding"/>
    <property type="evidence" value="ECO:0007669"/>
    <property type="project" value="UniProtKB-UniRule"/>
</dbReference>
<dbReference type="PROSITE" id="PS51198">
    <property type="entry name" value="UVRD_HELICASE_ATP_BIND"/>
    <property type="match status" value="1"/>
</dbReference>
<dbReference type="PANTHER" id="PTHR11070:SF2">
    <property type="entry name" value="ATP-DEPENDENT DNA HELICASE SRS2"/>
    <property type="match status" value="1"/>
</dbReference>
<dbReference type="Gene3D" id="1.10.486.10">
    <property type="entry name" value="PCRA, domain 4"/>
    <property type="match status" value="1"/>
</dbReference>
<gene>
    <name evidence="18" type="ORF">HNP71_001752</name>
</gene>
<dbReference type="InterPro" id="IPR038726">
    <property type="entry name" value="PDDEXK_AddAB-type"/>
</dbReference>
<dbReference type="SUPFAM" id="SSF52540">
    <property type="entry name" value="P-loop containing nucleoside triphosphate hydrolases"/>
    <property type="match status" value="1"/>
</dbReference>
<dbReference type="InterPro" id="IPR000212">
    <property type="entry name" value="DNA_helicase_UvrD/REP"/>
</dbReference>
<keyword evidence="7 15" id="KW-0067">ATP-binding</keyword>
<evidence type="ECO:0000259" key="17">
    <source>
        <dbReference type="PROSITE" id="PS51217"/>
    </source>
</evidence>